<dbReference type="EMBL" id="WXEX01000006">
    <property type="protein sequence ID" value="MZP43219.1"/>
    <property type="molecule type" value="Genomic_DNA"/>
</dbReference>
<keyword evidence="2" id="KW-1185">Reference proteome</keyword>
<reference evidence="1 2" key="1">
    <citation type="submission" date="2020-01" db="EMBL/GenBank/DDBJ databases">
        <title>Whole genome sequence of Heliobacterium gestii DSM 11169.</title>
        <authorList>
            <person name="Kyndt J.A."/>
            <person name="Meyer T.E."/>
        </authorList>
    </citation>
    <scope>NUCLEOTIDE SEQUENCE [LARGE SCALE GENOMIC DNA]</scope>
    <source>
        <strain evidence="1 2">DSM 11169</strain>
    </source>
</reference>
<dbReference type="AlphaFoldDB" id="A0A845LF27"/>
<dbReference type="Proteomes" id="UP000471031">
    <property type="component" value="Unassembled WGS sequence"/>
</dbReference>
<evidence type="ECO:0000313" key="2">
    <source>
        <dbReference type="Proteomes" id="UP000471031"/>
    </source>
</evidence>
<accession>A0A845LF27</accession>
<gene>
    <name evidence="1" type="ORF">GTO89_09230</name>
</gene>
<proteinExistence type="predicted"/>
<name>A0A845LF27_HELGE</name>
<evidence type="ECO:0000313" key="1">
    <source>
        <dbReference type="EMBL" id="MZP43219.1"/>
    </source>
</evidence>
<sequence>MKNRRPDRPHLLLSMRYAAQEEAERLFAAFLAVRDAFPRLPFGVEVNINHNPLVNLQAVLDGAEGLIAMATSAGVPYSLHLPSLHNLDDRQTIGLNAWLKGKKPLYCVIHGGDYAFDGQPPLDSGDFLRIIDDCRRKRALLTHASNLYLETLPWVRLEKKKGVVTGRTFPITCVGIFQRDLSALAEDLNCHVLVDVEHLYQSLRGLRLFPSQTSERLRPADRDEQACLERYGAFVRDGRMVLAPTADHRIREQLARLATDRYHFTGSYRILAGGRNAAHREIQNNRYARTLLRHILAQGPASITTEACMDELPRYSPEVQIRSLRALAAIVDAWLFPAPPSPARDAPL</sequence>
<dbReference type="OrthoDB" id="2078869at2"/>
<organism evidence="1 2">
    <name type="scientific">Heliomicrobium gestii</name>
    <name type="common">Heliobacterium gestii</name>
    <dbReference type="NCBI Taxonomy" id="2699"/>
    <lineage>
        <taxon>Bacteria</taxon>
        <taxon>Bacillati</taxon>
        <taxon>Bacillota</taxon>
        <taxon>Clostridia</taxon>
        <taxon>Eubacteriales</taxon>
        <taxon>Heliobacteriaceae</taxon>
        <taxon>Heliomicrobium</taxon>
    </lineage>
</organism>
<dbReference type="RefSeq" id="WP_161261778.1">
    <property type="nucleotide sequence ID" value="NZ_JAFBDC010000005.1"/>
</dbReference>
<protein>
    <submittedName>
        <fullName evidence="1">Uncharacterized protein</fullName>
    </submittedName>
</protein>
<comment type="caution">
    <text evidence="1">The sequence shown here is derived from an EMBL/GenBank/DDBJ whole genome shotgun (WGS) entry which is preliminary data.</text>
</comment>